<dbReference type="AlphaFoldDB" id="A0A1G2HXE8"/>
<evidence type="ECO:0000313" key="2">
    <source>
        <dbReference type="EMBL" id="OGZ67226.1"/>
    </source>
</evidence>
<proteinExistence type="predicted"/>
<feature type="transmembrane region" description="Helical" evidence="1">
    <location>
        <begin position="83"/>
        <end position="104"/>
    </location>
</feature>
<comment type="caution">
    <text evidence="2">The sequence shown here is derived from an EMBL/GenBank/DDBJ whole genome shotgun (WGS) entry which is preliminary data.</text>
</comment>
<accession>A0A1G2HXE8</accession>
<dbReference type="EMBL" id="MHOQ01000009">
    <property type="protein sequence ID" value="OGZ67226.1"/>
    <property type="molecule type" value="Genomic_DNA"/>
</dbReference>
<feature type="transmembrane region" description="Helical" evidence="1">
    <location>
        <begin position="47"/>
        <end position="71"/>
    </location>
</feature>
<keyword evidence="1" id="KW-0812">Transmembrane</keyword>
<organism evidence="2 3">
    <name type="scientific">Candidatus Staskawiczbacteria bacterium RIFCSPHIGHO2_02_FULL_33_16</name>
    <dbReference type="NCBI Taxonomy" id="1802204"/>
    <lineage>
        <taxon>Bacteria</taxon>
        <taxon>Candidatus Staskawicziibacteriota</taxon>
    </lineage>
</organism>
<keyword evidence="1" id="KW-1133">Transmembrane helix</keyword>
<gene>
    <name evidence="2" type="ORF">A3D34_00365</name>
</gene>
<reference evidence="2 3" key="1">
    <citation type="journal article" date="2016" name="Nat. Commun.">
        <title>Thousands of microbial genomes shed light on interconnected biogeochemical processes in an aquifer system.</title>
        <authorList>
            <person name="Anantharaman K."/>
            <person name="Brown C.T."/>
            <person name="Hug L.A."/>
            <person name="Sharon I."/>
            <person name="Castelle C.J."/>
            <person name="Probst A.J."/>
            <person name="Thomas B.C."/>
            <person name="Singh A."/>
            <person name="Wilkins M.J."/>
            <person name="Karaoz U."/>
            <person name="Brodie E.L."/>
            <person name="Williams K.H."/>
            <person name="Hubbard S.S."/>
            <person name="Banfield J.F."/>
        </authorList>
    </citation>
    <scope>NUCLEOTIDE SEQUENCE [LARGE SCALE GENOMIC DNA]</scope>
</reference>
<sequence>MNKKIVLLYTLAVLLTFPVISLAIVFSDPPAGASFNIPDFLSTLVTIVWWVFLMIVLILYMAAGILFLTAQGDQGQLDKAKKAVIWGTVGVFVGVLAFSIVSLMRNTFNLV</sequence>
<dbReference type="InterPro" id="IPR043993">
    <property type="entry name" value="T4SS_pilin"/>
</dbReference>
<keyword evidence="1" id="KW-0472">Membrane</keyword>
<evidence type="ECO:0000256" key="1">
    <source>
        <dbReference type="SAM" id="Phobius"/>
    </source>
</evidence>
<dbReference type="Pfam" id="PF18895">
    <property type="entry name" value="T4SS_pilin"/>
    <property type="match status" value="1"/>
</dbReference>
<dbReference type="Proteomes" id="UP000179183">
    <property type="component" value="Unassembled WGS sequence"/>
</dbReference>
<name>A0A1G2HXE8_9BACT</name>
<evidence type="ECO:0000313" key="3">
    <source>
        <dbReference type="Proteomes" id="UP000179183"/>
    </source>
</evidence>
<protein>
    <submittedName>
        <fullName evidence="2">Uncharacterized protein</fullName>
    </submittedName>
</protein>